<dbReference type="InterPro" id="IPR000836">
    <property type="entry name" value="PRTase_dom"/>
</dbReference>
<dbReference type="OrthoDB" id="9779910at2"/>
<keyword evidence="5" id="KW-1185">Reference proteome</keyword>
<feature type="domain" description="Phosphoribosyltransferase" evidence="2">
    <location>
        <begin position="218"/>
        <end position="272"/>
    </location>
</feature>
<comment type="caution">
    <text evidence="4">The sequence shown here is derived from an EMBL/GenBank/DDBJ whole genome shotgun (WGS) entry which is preliminary data.</text>
</comment>
<dbReference type="SUPFAM" id="SSF53271">
    <property type="entry name" value="PRTase-like"/>
    <property type="match status" value="1"/>
</dbReference>
<evidence type="ECO:0000259" key="3">
    <source>
        <dbReference type="Pfam" id="PF18912"/>
    </source>
</evidence>
<dbReference type="EMBL" id="SNXY01000014">
    <property type="protein sequence ID" value="TDP80941.1"/>
    <property type="molecule type" value="Genomic_DNA"/>
</dbReference>
<dbReference type="PANTHER" id="PTHR47505:SF1">
    <property type="entry name" value="DNA UTILIZATION PROTEIN YHGH"/>
    <property type="match status" value="1"/>
</dbReference>
<evidence type="ECO:0000259" key="2">
    <source>
        <dbReference type="Pfam" id="PF00156"/>
    </source>
</evidence>
<protein>
    <submittedName>
        <fullName evidence="4">ComF family protein</fullName>
    </submittedName>
</protein>
<dbReference type="CDD" id="cd06223">
    <property type="entry name" value="PRTases_typeI"/>
    <property type="match status" value="1"/>
</dbReference>
<dbReference type="InterPro" id="IPR029057">
    <property type="entry name" value="PRTase-like"/>
</dbReference>
<comment type="similarity">
    <text evidence="1">Belongs to the ComF/GntX family.</text>
</comment>
<evidence type="ECO:0000256" key="1">
    <source>
        <dbReference type="ARBA" id="ARBA00008007"/>
    </source>
</evidence>
<dbReference type="InterPro" id="IPR044005">
    <property type="entry name" value="DZR_2"/>
</dbReference>
<dbReference type="AlphaFoldDB" id="A0A4R6R4W7"/>
<proteinExistence type="inferred from homology"/>
<feature type="domain" description="Double zinc ribbon" evidence="3">
    <location>
        <begin position="44"/>
        <end position="92"/>
    </location>
</feature>
<accession>A0A4R6R4W7</accession>
<dbReference type="Pfam" id="PF00156">
    <property type="entry name" value="Pribosyltran"/>
    <property type="match status" value="1"/>
</dbReference>
<evidence type="ECO:0000313" key="5">
    <source>
        <dbReference type="Proteomes" id="UP000294547"/>
    </source>
</evidence>
<dbReference type="RefSeq" id="WP_126540764.1">
    <property type="nucleotide sequence ID" value="NZ_BSPM01000001.1"/>
</dbReference>
<dbReference type="PANTHER" id="PTHR47505">
    <property type="entry name" value="DNA UTILIZATION PROTEIN YHGH"/>
    <property type="match status" value="1"/>
</dbReference>
<gene>
    <name evidence="4" type="ORF">EDD54_4574</name>
</gene>
<sequence>MAIPDPSDWRPGHVPASAATVAVAPLLHAAVRLPSALRAGAAALVDLVLPPSCPVCRVPTGSTGGLCMECWHQVRFLKRPWCERLGTPFPYDLGEGTLSAAAVATPPAFDRARSAVHYDGPVPDLVQAFKYADRTDLAPTFAGWMLRAGAELLADADLVTAVPLHRSRLFRRRFNQAGLLAREIARRGGLAFRPEVVVRARATAAQVGLSREGREANVRGAFRVPPSAKATVAGRRILVIDDVMTTGATLEAVARPLKRAGAARVDVLTLARVVQSL</sequence>
<dbReference type="Proteomes" id="UP000294547">
    <property type="component" value="Unassembled WGS sequence"/>
</dbReference>
<dbReference type="Gene3D" id="3.40.50.2020">
    <property type="match status" value="1"/>
</dbReference>
<reference evidence="4 5" key="1">
    <citation type="submission" date="2019-03" db="EMBL/GenBank/DDBJ databases">
        <title>Genomic Encyclopedia of Type Strains, Phase IV (KMG-IV): sequencing the most valuable type-strain genomes for metagenomic binning, comparative biology and taxonomic classification.</title>
        <authorList>
            <person name="Goeker M."/>
        </authorList>
    </citation>
    <scope>NUCLEOTIDE SEQUENCE [LARGE SCALE GENOMIC DNA]</scope>
    <source>
        <strain evidence="4 5">DSM 102969</strain>
    </source>
</reference>
<evidence type="ECO:0000313" key="4">
    <source>
        <dbReference type="EMBL" id="TDP80941.1"/>
    </source>
</evidence>
<dbReference type="Pfam" id="PF18912">
    <property type="entry name" value="DZR_2"/>
    <property type="match status" value="1"/>
</dbReference>
<organism evidence="4 5">
    <name type="scientific">Oharaeibacter diazotrophicus</name>
    <dbReference type="NCBI Taxonomy" id="1920512"/>
    <lineage>
        <taxon>Bacteria</taxon>
        <taxon>Pseudomonadati</taxon>
        <taxon>Pseudomonadota</taxon>
        <taxon>Alphaproteobacteria</taxon>
        <taxon>Hyphomicrobiales</taxon>
        <taxon>Pleomorphomonadaceae</taxon>
        <taxon>Oharaeibacter</taxon>
    </lineage>
</organism>
<name>A0A4R6R4W7_9HYPH</name>
<dbReference type="InterPro" id="IPR051910">
    <property type="entry name" value="ComF/GntX_DNA_util-trans"/>
</dbReference>